<keyword evidence="6 9" id="KW-1133">Transmembrane helix</keyword>
<evidence type="ECO:0000259" key="10">
    <source>
        <dbReference type="Pfam" id="PF04290"/>
    </source>
</evidence>
<keyword evidence="7 9" id="KW-0472">Membrane</keyword>
<keyword evidence="5 9" id="KW-0812">Transmembrane</keyword>
<dbReference type="GO" id="GO:0005886">
    <property type="term" value="C:plasma membrane"/>
    <property type="evidence" value="ECO:0007669"/>
    <property type="project" value="UniProtKB-SubCell"/>
</dbReference>
<dbReference type="GO" id="GO:0015740">
    <property type="term" value="P:C4-dicarboxylate transport"/>
    <property type="evidence" value="ECO:0007669"/>
    <property type="project" value="TreeGrafter"/>
</dbReference>
<feature type="domain" description="Tripartite ATP-independent periplasmic transporters DctQ component" evidence="10">
    <location>
        <begin position="10"/>
        <end position="137"/>
    </location>
</feature>
<keyword evidence="12" id="KW-1185">Reference proteome</keyword>
<evidence type="ECO:0000256" key="5">
    <source>
        <dbReference type="ARBA" id="ARBA00022692"/>
    </source>
</evidence>
<protein>
    <recommendedName>
        <fullName evidence="9">TRAP transporter small permease protein</fullName>
    </recommendedName>
</protein>
<evidence type="ECO:0000256" key="8">
    <source>
        <dbReference type="ARBA" id="ARBA00038436"/>
    </source>
</evidence>
<keyword evidence="4 9" id="KW-0997">Cell inner membrane</keyword>
<comment type="similarity">
    <text evidence="8 9">Belongs to the TRAP transporter small permease family.</text>
</comment>
<evidence type="ECO:0000256" key="9">
    <source>
        <dbReference type="RuleBase" id="RU369079"/>
    </source>
</evidence>
<dbReference type="STRING" id="1480615.AWJ14_12475"/>
<evidence type="ECO:0000313" key="12">
    <source>
        <dbReference type="Proteomes" id="UP000094795"/>
    </source>
</evidence>
<dbReference type="Pfam" id="PF04290">
    <property type="entry name" value="DctQ"/>
    <property type="match status" value="1"/>
</dbReference>
<accession>A0A1C1YR86</accession>
<evidence type="ECO:0000256" key="6">
    <source>
        <dbReference type="ARBA" id="ARBA00022989"/>
    </source>
</evidence>
<dbReference type="PANTHER" id="PTHR35011">
    <property type="entry name" value="2,3-DIKETO-L-GULONATE TRAP TRANSPORTER SMALL PERMEASE PROTEIN YIAM"/>
    <property type="match status" value="1"/>
</dbReference>
<organism evidence="11 12">
    <name type="scientific">Hoeflea olei</name>
    <dbReference type="NCBI Taxonomy" id="1480615"/>
    <lineage>
        <taxon>Bacteria</taxon>
        <taxon>Pseudomonadati</taxon>
        <taxon>Pseudomonadota</taxon>
        <taxon>Alphaproteobacteria</taxon>
        <taxon>Hyphomicrobiales</taxon>
        <taxon>Rhizobiaceae</taxon>
        <taxon>Hoeflea</taxon>
    </lineage>
</organism>
<sequence>MQLVLLLTMLSVMASLVFTRYLFSYSPPWSEELTRFAMIWLVMLGGGVLSLFEDHITLTVFSDNFSPKLKILRNFVVRIILIATSAVVVVKGIKFAEGMSGVFAWGLQIDMGLPAYSVVAGFGLTLVFNLILLVQDIGALFGAKLTLIPRQDQVMDGSFRTQDDL</sequence>
<gene>
    <name evidence="11" type="ORF">AWJ14_12475</name>
</gene>
<proteinExistence type="inferred from homology"/>
<evidence type="ECO:0000313" key="11">
    <source>
        <dbReference type="EMBL" id="OCW56025.1"/>
    </source>
</evidence>
<dbReference type="InterPro" id="IPR007387">
    <property type="entry name" value="TRAP_DctQ"/>
</dbReference>
<dbReference type="EMBL" id="LQZT01000048">
    <property type="protein sequence ID" value="OCW56025.1"/>
    <property type="molecule type" value="Genomic_DNA"/>
</dbReference>
<comment type="subunit">
    <text evidence="9">The complex comprises the extracytoplasmic solute receptor protein and the two transmembrane proteins.</text>
</comment>
<evidence type="ECO:0000256" key="7">
    <source>
        <dbReference type="ARBA" id="ARBA00023136"/>
    </source>
</evidence>
<comment type="function">
    <text evidence="9">Part of the tripartite ATP-independent periplasmic (TRAP) transport system.</text>
</comment>
<dbReference type="InterPro" id="IPR055348">
    <property type="entry name" value="DctQ"/>
</dbReference>
<keyword evidence="2 9" id="KW-0813">Transport</keyword>
<keyword evidence="3" id="KW-1003">Cell membrane</keyword>
<feature type="transmembrane region" description="Helical" evidence="9">
    <location>
        <begin position="113"/>
        <end position="134"/>
    </location>
</feature>
<comment type="caution">
    <text evidence="9">Lacks conserved residue(s) required for the propagation of feature annotation.</text>
</comment>
<feature type="transmembrane region" description="Helical" evidence="9">
    <location>
        <begin position="35"/>
        <end position="54"/>
    </location>
</feature>
<reference evidence="11 12" key="1">
    <citation type="submission" date="2015-12" db="EMBL/GenBank/DDBJ databases">
        <authorList>
            <person name="Shamseldin A."/>
            <person name="Moawad H."/>
            <person name="Abd El-Rahim W.M."/>
            <person name="Sadowsky M.J."/>
        </authorList>
    </citation>
    <scope>NUCLEOTIDE SEQUENCE [LARGE SCALE GENOMIC DNA]</scope>
    <source>
        <strain evidence="11 12">JC234</strain>
    </source>
</reference>
<comment type="subcellular location">
    <subcellularLocation>
        <location evidence="1 9">Cell inner membrane</location>
        <topology evidence="1 9">Multi-pass membrane protein</topology>
    </subcellularLocation>
</comment>
<dbReference type="AlphaFoldDB" id="A0A1C1YR86"/>
<evidence type="ECO:0000256" key="1">
    <source>
        <dbReference type="ARBA" id="ARBA00004429"/>
    </source>
</evidence>
<comment type="caution">
    <text evidence="11">The sequence shown here is derived from an EMBL/GenBank/DDBJ whole genome shotgun (WGS) entry which is preliminary data.</text>
</comment>
<evidence type="ECO:0000256" key="4">
    <source>
        <dbReference type="ARBA" id="ARBA00022519"/>
    </source>
</evidence>
<name>A0A1C1YR86_9HYPH</name>
<dbReference type="Proteomes" id="UP000094795">
    <property type="component" value="Unassembled WGS sequence"/>
</dbReference>
<feature type="transmembrane region" description="Helical" evidence="9">
    <location>
        <begin position="75"/>
        <end position="93"/>
    </location>
</feature>
<evidence type="ECO:0000256" key="3">
    <source>
        <dbReference type="ARBA" id="ARBA00022475"/>
    </source>
</evidence>
<dbReference type="PANTHER" id="PTHR35011:SF2">
    <property type="entry name" value="2,3-DIKETO-L-GULONATE TRAP TRANSPORTER SMALL PERMEASE PROTEIN YIAM"/>
    <property type="match status" value="1"/>
</dbReference>
<dbReference type="GO" id="GO:0022857">
    <property type="term" value="F:transmembrane transporter activity"/>
    <property type="evidence" value="ECO:0007669"/>
    <property type="project" value="UniProtKB-UniRule"/>
</dbReference>
<evidence type="ECO:0000256" key="2">
    <source>
        <dbReference type="ARBA" id="ARBA00022448"/>
    </source>
</evidence>